<dbReference type="EMBL" id="CP059735">
    <property type="protein sequence ID" value="WDE01402.1"/>
    <property type="molecule type" value="Genomic_DNA"/>
</dbReference>
<reference evidence="3 4" key="2">
    <citation type="journal article" date="2022" name="Mar. Drugs">
        <title>Bioassay-Guided Fractionation Leads to the Detection of Cholic Acid Generated by the Rare Thalassomonas sp.</title>
        <authorList>
            <person name="Pheiffer F."/>
            <person name="Schneider Y.K."/>
            <person name="Hansen E.H."/>
            <person name="Andersen J.H."/>
            <person name="Isaksson J."/>
            <person name="Busche T."/>
            <person name="R C."/>
            <person name="Kalinowski J."/>
            <person name="Zyl L.V."/>
            <person name="Trindade M."/>
        </authorList>
    </citation>
    <scope>NUCLEOTIDE SEQUENCE [LARGE SCALE GENOMIC DNA]</scope>
    <source>
        <strain evidence="3 4">A5K-106</strain>
    </source>
</reference>
<feature type="transmembrane region" description="Helical" evidence="2">
    <location>
        <begin position="280"/>
        <end position="302"/>
    </location>
</feature>
<dbReference type="GO" id="GO:0016020">
    <property type="term" value="C:membrane"/>
    <property type="evidence" value="ECO:0007669"/>
    <property type="project" value="InterPro"/>
</dbReference>
<dbReference type="PANTHER" id="PTHR13325">
    <property type="entry name" value="PROTEASE M50 MEMBRANE-BOUND TRANSCRIPTION FACTOR SITE 2 PROTEASE"/>
    <property type="match status" value="1"/>
</dbReference>
<feature type="transmembrane region" description="Helical" evidence="2">
    <location>
        <begin position="385"/>
        <end position="406"/>
    </location>
</feature>
<feature type="transmembrane region" description="Helical" evidence="2">
    <location>
        <begin position="221"/>
        <end position="241"/>
    </location>
</feature>
<dbReference type="Gene3D" id="1.10.10.1150">
    <property type="entry name" value="Coenzyme PQQ synthesis protein D (PqqD)"/>
    <property type="match status" value="1"/>
</dbReference>
<accession>A0AAE9YVL5</accession>
<sequence length="737" mass="81872">MALVTGSIGVSKPGQGDNWPMVKGMKFCLAPHIQVYPQCYRGESWFVLRDLTKGRHLRFNALAYEVIGRLDGQRTLEEIWQQLPLTSGEQVTAEAPPDGQALEKHLLNREDMLHLVAQLHAIDALKGELSVPVETMLKRDKQARHHRWQQKLLNPLALRFSLFDPDRFLNAAIRWIKPLLSKAAFLIWLLAVLLAAMLALANSTRLSQAISHDLMTVQNLLLLWLLYPLIKACHEFAHAFVVKFWGGEVHDMGITLLIFMPVPYVDASSAWTFREKRKRILVGAAGIMAELFLAALGLFAYLAVEPGIVSQAALFTFMTGTISTVLFNANPLLRFDGYFILQDQLEIPNLASRASRYYLYLLQRYLFASPLAQSPVTASGERGWFLCYGAGAFFYRLFMLTVIVLFLLKDYLIAGVVLAVWAISLQILLPLWRGFSFLLASEKLAGHRIRAVTAMTGILVLFTCALFFIPVPHTSFAQGVVWVPEQAQIYAPGDGFVETVYLASGTPVEADAPLMEMKSAVLDKNIAVLKAKLKLLKIERQKALKDQPVQLEIIREEASAIEAELAQLQQQKSAFSIKSGQSGVFVLPGDKQLAGQYLQQGELIGYVISPEHLIIRAVVSQSDIGLVRKRNNTVQIRLAEDLNQVIDTQILKMTPAGSKQLPSLALSVEGGGKVVVQRGEDGVMSSKQAMFQIDLALPEGLAVSGLGGRVFVRFDHGSEPLAQQWLRRGRQLVLSLL</sequence>
<feature type="transmembrane region" description="Helical" evidence="2">
    <location>
        <begin position="183"/>
        <end position="201"/>
    </location>
</feature>
<dbReference type="Proteomes" id="UP000032568">
    <property type="component" value="Chromosome"/>
</dbReference>
<feature type="transmembrane region" description="Helical" evidence="2">
    <location>
        <begin position="452"/>
        <end position="471"/>
    </location>
</feature>
<dbReference type="PANTHER" id="PTHR13325:SF3">
    <property type="entry name" value="MEMBRANE-BOUND TRANSCRIPTION FACTOR SITE-2 PROTEASE"/>
    <property type="match status" value="1"/>
</dbReference>
<dbReference type="AlphaFoldDB" id="A0AAE9YVL5"/>
<evidence type="ECO:0000256" key="1">
    <source>
        <dbReference type="SAM" id="Coils"/>
    </source>
</evidence>
<dbReference type="GO" id="GO:0004222">
    <property type="term" value="F:metalloendopeptidase activity"/>
    <property type="evidence" value="ECO:0007669"/>
    <property type="project" value="InterPro"/>
</dbReference>
<keyword evidence="4" id="KW-1185">Reference proteome</keyword>
<gene>
    <name evidence="3" type="ORF">SG35_012675</name>
</gene>
<keyword evidence="2" id="KW-0472">Membrane</keyword>
<dbReference type="InterPro" id="IPR041881">
    <property type="entry name" value="PqqD_sf"/>
</dbReference>
<keyword evidence="2" id="KW-1133">Transmembrane helix</keyword>
<proteinExistence type="predicted"/>
<feature type="transmembrane region" description="Helical" evidence="2">
    <location>
        <begin position="308"/>
        <end position="329"/>
    </location>
</feature>
<organism evidence="3 4">
    <name type="scientific">Thalassomonas actiniarum</name>
    <dbReference type="NCBI Taxonomy" id="485447"/>
    <lineage>
        <taxon>Bacteria</taxon>
        <taxon>Pseudomonadati</taxon>
        <taxon>Pseudomonadota</taxon>
        <taxon>Gammaproteobacteria</taxon>
        <taxon>Alteromonadales</taxon>
        <taxon>Colwelliaceae</taxon>
        <taxon>Thalassomonas</taxon>
    </lineage>
</organism>
<evidence type="ECO:0000256" key="2">
    <source>
        <dbReference type="SAM" id="Phobius"/>
    </source>
</evidence>
<keyword evidence="2" id="KW-0812">Transmembrane</keyword>
<feature type="coiled-coil region" evidence="1">
    <location>
        <begin position="526"/>
        <end position="578"/>
    </location>
</feature>
<evidence type="ECO:0000313" key="3">
    <source>
        <dbReference type="EMBL" id="WDE01402.1"/>
    </source>
</evidence>
<protein>
    <submittedName>
        <fullName evidence="3">HlyD family efflux transporter periplasmic adaptor subunit</fullName>
    </submittedName>
</protein>
<name>A0AAE9YVL5_9GAMM</name>
<feature type="transmembrane region" description="Helical" evidence="2">
    <location>
        <begin position="412"/>
        <end position="432"/>
    </location>
</feature>
<evidence type="ECO:0000313" key="4">
    <source>
        <dbReference type="Proteomes" id="UP000032568"/>
    </source>
</evidence>
<keyword evidence="1" id="KW-0175">Coiled coil</keyword>
<feature type="transmembrane region" description="Helical" evidence="2">
    <location>
        <begin position="253"/>
        <end position="273"/>
    </location>
</feature>
<dbReference type="GO" id="GO:0005737">
    <property type="term" value="C:cytoplasm"/>
    <property type="evidence" value="ECO:0007669"/>
    <property type="project" value="TreeGrafter"/>
</dbReference>
<dbReference type="InterPro" id="IPR001193">
    <property type="entry name" value="MBTPS2"/>
</dbReference>
<dbReference type="KEGG" id="tact:SG35_012675"/>
<reference evidence="3 4" key="1">
    <citation type="journal article" date="2015" name="Genome Announc.">
        <title>Draft Genome Sequences of Marine Isolates of Thalassomonas viridans and Thalassomonas actiniarum.</title>
        <authorList>
            <person name="Olonade I."/>
            <person name="van Zyl L.J."/>
            <person name="Trindade M."/>
        </authorList>
    </citation>
    <scope>NUCLEOTIDE SEQUENCE [LARGE SCALE GENOMIC DNA]</scope>
    <source>
        <strain evidence="3 4">A5K-106</strain>
    </source>
</reference>
<dbReference type="RefSeq" id="WP_084692795.1">
    <property type="nucleotide sequence ID" value="NZ_CP059735.1"/>
</dbReference>
<dbReference type="GO" id="GO:0031293">
    <property type="term" value="P:membrane protein intracellular domain proteolysis"/>
    <property type="evidence" value="ECO:0007669"/>
    <property type="project" value="TreeGrafter"/>
</dbReference>